<dbReference type="Proteomes" id="UP000824109">
    <property type="component" value="Unassembled WGS sequence"/>
</dbReference>
<dbReference type="CDD" id="cd04301">
    <property type="entry name" value="NAT_SF"/>
    <property type="match status" value="1"/>
</dbReference>
<evidence type="ECO:0000313" key="2">
    <source>
        <dbReference type="EMBL" id="HIU56848.1"/>
    </source>
</evidence>
<dbReference type="InterPro" id="IPR000182">
    <property type="entry name" value="GNAT_dom"/>
</dbReference>
<accession>A0A9D1MAF0</accession>
<feature type="domain" description="N-acetyltransferase" evidence="1">
    <location>
        <begin position="15"/>
        <end position="172"/>
    </location>
</feature>
<organism evidence="2 3">
    <name type="scientific">Candidatus Ornithomonoglobus merdipullorum</name>
    <dbReference type="NCBI Taxonomy" id="2840895"/>
    <lineage>
        <taxon>Bacteria</taxon>
        <taxon>Bacillati</taxon>
        <taxon>Bacillota</taxon>
        <taxon>Clostridia</taxon>
        <taxon>Candidatus Ornithomonoglobus</taxon>
    </lineage>
</organism>
<dbReference type="GO" id="GO:0016747">
    <property type="term" value="F:acyltransferase activity, transferring groups other than amino-acyl groups"/>
    <property type="evidence" value="ECO:0007669"/>
    <property type="project" value="InterPro"/>
</dbReference>
<dbReference type="AlphaFoldDB" id="A0A9D1MAF0"/>
<reference evidence="2" key="2">
    <citation type="journal article" date="2021" name="PeerJ">
        <title>Extensive microbial diversity within the chicken gut microbiome revealed by metagenomics and culture.</title>
        <authorList>
            <person name="Gilroy R."/>
            <person name="Ravi A."/>
            <person name="Getino M."/>
            <person name="Pursley I."/>
            <person name="Horton D.L."/>
            <person name="Alikhan N.F."/>
            <person name="Baker D."/>
            <person name="Gharbi K."/>
            <person name="Hall N."/>
            <person name="Watson M."/>
            <person name="Adriaenssens E.M."/>
            <person name="Foster-Nyarko E."/>
            <person name="Jarju S."/>
            <person name="Secka A."/>
            <person name="Antonio M."/>
            <person name="Oren A."/>
            <person name="Chaudhuri R.R."/>
            <person name="La Ragione R."/>
            <person name="Hildebrand F."/>
            <person name="Pallen M.J."/>
        </authorList>
    </citation>
    <scope>NUCLEOTIDE SEQUENCE</scope>
    <source>
        <strain evidence="2">USAMLcec3-3695</strain>
    </source>
</reference>
<gene>
    <name evidence="2" type="ORF">IAA61_03420</name>
</gene>
<name>A0A9D1MAF0_9FIRM</name>
<sequence>MYFRENTPRIETERLILRKFTDTDIDDMLPLYSDAETNRFLPWFPIKTREGIREYLYKSIYPQYEKKTAYSYAVAAKPDDRVIGYIHINGIGESNDIGYALRKEFRHKGIMTEGCAAVIEHLRGVGFPFLTATHDVNNPDSGEVMKRLGMSYCYSYRELWQPKNIPVTFRMYQIDLGGAEGMYTEYQKKYPWFVEDI</sequence>
<dbReference type="Gene3D" id="3.40.630.30">
    <property type="match status" value="1"/>
</dbReference>
<dbReference type="PANTHER" id="PTHR43792:SF16">
    <property type="entry name" value="N-ACETYLTRANSFERASE DOMAIN-CONTAINING PROTEIN"/>
    <property type="match status" value="1"/>
</dbReference>
<dbReference type="Pfam" id="PF13302">
    <property type="entry name" value="Acetyltransf_3"/>
    <property type="match status" value="1"/>
</dbReference>
<dbReference type="InterPro" id="IPR016181">
    <property type="entry name" value="Acyl_CoA_acyltransferase"/>
</dbReference>
<dbReference type="InterPro" id="IPR051531">
    <property type="entry name" value="N-acetyltransferase"/>
</dbReference>
<dbReference type="PROSITE" id="PS51186">
    <property type="entry name" value="GNAT"/>
    <property type="match status" value="1"/>
</dbReference>
<protein>
    <submittedName>
        <fullName evidence="2">GNAT family N-acetyltransferase</fullName>
    </submittedName>
</protein>
<reference evidence="2" key="1">
    <citation type="submission" date="2020-10" db="EMBL/GenBank/DDBJ databases">
        <authorList>
            <person name="Gilroy R."/>
        </authorList>
    </citation>
    <scope>NUCLEOTIDE SEQUENCE</scope>
    <source>
        <strain evidence="2">USAMLcec3-3695</strain>
    </source>
</reference>
<dbReference type="SUPFAM" id="SSF55729">
    <property type="entry name" value="Acyl-CoA N-acyltransferases (Nat)"/>
    <property type="match status" value="1"/>
</dbReference>
<dbReference type="PANTHER" id="PTHR43792">
    <property type="entry name" value="GNAT FAMILY, PUTATIVE (AFU_ORTHOLOGUE AFUA_3G00765)-RELATED-RELATED"/>
    <property type="match status" value="1"/>
</dbReference>
<evidence type="ECO:0000259" key="1">
    <source>
        <dbReference type="PROSITE" id="PS51186"/>
    </source>
</evidence>
<proteinExistence type="predicted"/>
<comment type="caution">
    <text evidence="2">The sequence shown here is derived from an EMBL/GenBank/DDBJ whole genome shotgun (WGS) entry which is preliminary data.</text>
</comment>
<dbReference type="EMBL" id="DVNB01000034">
    <property type="protein sequence ID" value="HIU56848.1"/>
    <property type="molecule type" value="Genomic_DNA"/>
</dbReference>
<evidence type="ECO:0000313" key="3">
    <source>
        <dbReference type="Proteomes" id="UP000824109"/>
    </source>
</evidence>